<evidence type="ECO:0000313" key="2">
    <source>
        <dbReference type="EMBL" id="KAF2769858.1"/>
    </source>
</evidence>
<keyword evidence="3" id="KW-1185">Reference proteome</keyword>
<dbReference type="EMBL" id="ML995830">
    <property type="protein sequence ID" value="KAF2769858.1"/>
    <property type="molecule type" value="Genomic_DNA"/>
</dbReference>
<accession>A0A6G1LBR2</accession>
<feature type="chain" id="PRO_5026101759" evidence="1">
    <location>
        <begin position="20"/>
        <end position="219"/>
    </location>
</feature>
<name>A0A6G1LBR2_9PEZI</name>
<evidence type="ECO:0000256" key="1">
    <source>
        <dbReference type="SAM" id="SignalP"/>
    </source>
</evidence>
<dbReference type="AlphaFoldDB" id="A0A6G1LBR2"/>
<dbReference type="Proteomes" id="UP000799436">
    <property type="component" value="Unassembled WGS sequence"/>
</dbReference>
<keyword evidence="1" id="KW-0732">Signal</keyword>
<gene>
    <name evidence="2" type="ORF">EJ03DRAFT_374149</name>
</gene>
<feature type="non-terminal residue" evidence="2">
    <location>
        <position position="219"/>
    </location>
</feature>
<organism evidence="2 3">
    <name type="scientific">Teratosphaeria nubilosa</name>
    <dbReference type="NCBI Taxonomy" id="161662"/>
    <lineage>
        <taxon>Eukaryota</taxon>
        <taxon>Fungi</taxon>
        <taxon>Dikarya</taxon>
        <taxon>Ascomycota</taxon>
        <taxon>Pezizomycotina</taxon>
        <taxon>Dothideomycetes</taxon>
        <taxon>Dothideomycetidae</taxon>
        <taxon>Mycosphaerellales</taxon>
        <taxon>Teratosphaeriaceae</taxon>
        <taxon>Teratosphaeria</taxon>
    </lineage>
</organism>
<protein>
    <submittedName>
        <fullName evidence="2">Uncharacterized protein</fullName>
    </submittedName>
</protein>
<sequence length="219" mass="24248">MLSTLLLPLQMALAGQAPATQDLAMRKDGVAFTEKAEVRHFDDVDAATVIRTVKGSSKKWEIINFEPRAARPKPKDRGPRVQKCYSSKTRRLARGKAQTQATRRLAERLASISATIAREEAAGKLVDDGFAHLPMVLSAAYTSAISYLLHSSDDKRHLPEGARALVHASELHVHLTAIVKLLPTLAAARDQKHDASRRAAWGKLNMVLWEWVSSAQYRH</sequence>
<reference evidence="2" key="1">
    <citation type="journal article" date="2020" name="Stud. Mycol.">
        <title>101 Dothideomycetes genomes: a test case for predicting lifestyles and emergence of pathogens.</title>
        <authorList>
            <person name="Haridas S."/>
            <person name="Albert R."/>
            <person name="Binder M."/>
            <person name="Bloem J."/>
            <person name="Labutti K."/>
            <person name="Salamov A."/>
            <person name="Andreopoulos B."/>
            <person name="Baker S."/>
            <person name="Barry K."/>
            <person name="Bills G."/>
            <person name="Bluhm B."/>
            <person name="Cannon C."/>
            <person name="Castanera R."/>
            <person name="Culley D."/>
            <person name="Daum C."/>
            <person name="Ezra D."/>
            <person name="Gonzalez J."/>
            <person name="Henrissat B."/>
            <person name="Kuo A."/>
            <person name="Liang C."/>
            <person name="Lipzen A."/>
            <person name="Lutzoni F."/>
            <person name="Magnuson J."/>
            <person name="Mondo S."/>
            <person name="Nolan M."/>
            <person name="Ohm R."/>
            <person name="Pangilinan J."/>
            <person name="Park H.-J."/>
            <person name="Ramirez L."/>
            <person name="Alfaro M."/>
            <person name="Sun H."/>
            <person name="Tritt A."/>
            <person name="Yoshinaga Y."/>
            <person name="Zwiers L.-H."/>
            <person name="Turgeon B."/>
            <person name="Goodwin S."/>
            <person name="Spatafora J."/>
            <person name="Crous P."/>
            <person name="Grigoriev I."/>
        </authorList>
    </citation>
    <scope>NUCLEOTIDE SEQUENCE</scope>
    <source>
        <strain evidence="2">CBS 116005</strain>
    </source>
</reference>
<feature type="signal peptide" evidence="1">
    <location>
        <begin position="1"/>
        <end position="19"/>
    </location>
</feature>
<proteinExistence type="predicted"/>
<evidence type="ECO:0000313" key="3">
    <source>
        <dbReference type="Proteomes" id="UP000799436"/>
    </source>
</evidence>